<name>A0ABY7JV76_9ACTN</name>
<keyword evidence="3" id="KW-1185">Reference proteome</keyword>
<dbReference type="InterPro" id="IPR051781">
    <property type="entry name" value="Metallo-dep_Hydrolase"/>
</dbReference>
<dbReference type="Gene3D" id="3.20.20.140">
    <property type="entry name" value="Metal-dependent hydrolases"/>
    <property type="match status" value="1"/>
</dbReference>
<dbReference type="Proteomes" id="UP001164693">
    <property type="component" value="Chromosome"/>
</dbReference>
<dbReference type="EMBL" id="CP097463">
    <property type="protein sequence ID" value="WAX56223.1"/>
    <property type="molecule type" value="Genomic_DNA"/>
</dbReference>
<protein>
    <submittedName>
        <fullName evidence="2">Amidohydrolase</fullName>
    </submittedName>
</protein>
<sequence length="386" mass="40242">MTSSVIAIVGGRLLPMHGAPIEAGTVVVRDGRIAAVGPSANVPLPAEAEIVRAEGCWVLPGLIDAHTHAGIEEQSVGEPGDDLNEASRPDDAELRVIDGINPADQAFEDALAAGVTTVAVLPGSASPIGGQTALVKCQGRTVDEMIVRSPAGVKSALGENPKRVWATRHAGAATRPGIAALIRRAFTAAQQAASDPPQESSGTPAAALWRVLDGELPWHQHAHRADDIATALRLADEFGYRLVIHHGTEAHLLADILAARDIPVVCGPLIGTRGKVELAGRTWRTPAVLHAAGVRVAITTDHPGVPIQLLVLQAALAVKAGMDRAAALRAITSVPAEIYGVADRIGSLTVGTDADVVLWSGDPLDVMSRPLLVYVEGRVAYRDADW</sequence>
<dbReference type="Gene3D" id="2.30.40.10">
    <property type="entry name" value="Urease, subunit C, domain 1"/>
    <property type="match status" value="1"/>
</dbReference>
<dbReference type="SUPFAM" id="SSF51556">
    <property type="entry name" value="Metallo-dependent hydrolases"/>
    <property type="match status" value="1"/>
</dbReference>
<evidence type="ECO:0000313" key="3">
    <source>
        <dbReference type="Proteomes" id="UP001164693"/>
    </source>
</evidence>
<evidence type="ECO:0000313" key="2">
    <source>
        <dbReference type="EMBL" id="WAX56223.1"/>
    </source>
</evidence>
<reference evidence="2" key="1">
    <citation type="submission" date="2022-05" db="EMBL/GenBank/DDBJ databases">
        <title>Jatrophihabitans sp. SB3-54 whole genome sequence.</title>
        <authorList>
            <person name="Suh M.K."/>
            <person name="Eom M.K."/>
            <person name="Kim J.S."/>
            <person name="Kim H.S."/>
            <person name="Do H.E."/>
            <person name="Shin Y.K."/>
            <person name="Lee J.-S."/>
        </authorList>
    </citation>
    <scope>NUCLEOTIDE SEQUENCE</scope>
    <source>
        <strain evidence="2">SB3-54</strain>
    </source>
</reference>
<organism evidence="2 3">
    <name type="scientific">Jatrophihabitans cynanchi</name>
    <dbReference type="NCBI Taxonomy" id="2944128"/>
    <lineage>
        <taxon>Bacteria</taxon>
        <taxon>Bacillati</taxon>
        <taxon>Actinomycetota</taxon>
        <taxon>Actinomycetes</taxon>
        <taxon>Jatrophihabitantales</taxon>
        <taxon>Jatrophihabitantaceae</taxon>
        <taxon>Jatrophihabitans</taxon>
    </lineage>
</organism>
<dbReference type="Pfam" id="PF01979">
    <property type="entry name" value="Amidohydro_1"/>
    <property type="match status" value="1"/>
</dbReference>
<dbReference type="InterPro" id="IPR011059">
    <property type="entry name" value="Metal-dep_hydrolase_composite"/>
</dbReference>
<gene>
    <name evidence="2" type="ORF">M6B22_17020</name>
</gene>
<dbReference type="PANTHER" id="PTHR43135:SF3">
    <property type="entry name" value="ALPHA-D-RIBOSE 1-METHYLPHOSPHONATE 5-TRIPHOSPHATE DIPHOSPHATASE"/>
    <property type="match status" value="1"/>
</dbReference>
<proteinExistence type="predicted"/>
<evidence type="ECO:0000259" key="1">
    <source>
        <dbReference type="Pfam" id="PF01979"/>
    </source>
</evidence>
<accession>A0ABY7JV76</accession>
<dbReference type="PANTHER" id="PTHR43135">
    <property type="entry name" value="ALPHA-D-RIBOSE 1-METHYLPHOSPHONATE 5-TRIPHOSPHATE DIPHOSPHATASE"/>
    <property type="match status" value="1"/>
</dbReference>
<dbReference type="InterPro" id="IPR032466">
    <property type="entry name" value="Metal_Hydrolase"/>
</dbReference>
<dbReference type="InterPro" id="IPR006680">
    <property type="entry name" value="Amidohydro-rel"/>
</dbReference>
<dbReference type="SUPFAM" id="SSF51338">
    <property type="entry name" value="Composite domain of metallo-dependent hydrolases"/>
    <property type="match status" value="1"/>
</dbReference>
<feature type="domain" description="Amidohydrolase-related" evidence="1">
    <location>
        <begin position="57"/>
        <end position="363"/>
    </location>
</feature>
<dbReference type="CDD" id="cd01309">
    <property type="entry name" value="Met_dep_hydrolase_C"/>
    <property type="match status" value="1"/>
</dbReference>